<sequence>MAIYRLFGQQLTYRGTRLALQQANDNGNGRYWIGDVRFFVLGGLPGGHRYAEGYKRSDPAIRWGILLIPSFSAFLLNRLLWTWCCQEDIDDKRVLRAQIGRDDPRYDRLLRTEGITEDLGIAVDNRNDGGNLNAADVTDYRFVIVSGFRSNETVTANFWVGPGCIELQTTEAPAADRPASLAVRYLVTVPLWRRALRPFNLERDVIDRGTVMR</sequence>
<gene>
    <name evidence="1" type="ORF">Vbra_204</name>
</gene>
<dbReference type="PhylomeDB" id="A0A0G4EZV1"/>
<dbReference type="InParanoid" id="A0A0G4EZV1"/>
<proteinExistence type="predicted"/>
<protein>
    <submittedName>
        <fullName evidence="1">Uncharacterized protein</fullName>
    </submittedName>
</protein>
<dbReference type="AlphaFoldDB" id="A0A0G4EZV1"/>
<evidence type="ECO:0000313" key="1">
    <source>
        <dbReference type="EMBL" id="CEM04359.1"/>
    </source>
</evidence>
<evidence type="ECO:0000313" key="2">
    <source>
        <dbReference type="Proteomes" id="UP000041254"/>
    </source>
</evidence>
<organism evidence="1 2">
    <name type="scientific">Vitrella brassicaformis (strain CCMP3155)</name>
    <dbReference type="NCBI Taxonomy" id="1169540"/>
    <lineage>
        <taxon>Eukaryota</taxon>
        <taxon>Sar</taxon>
        <taxon>Alveolata</taxon>
        <taxon>Colpodellida</taxon>
        <taxon>Vitrellaceae</taxon>
        <taxon>Vitrella</taxon>
    </lineage>
</organism>
<reference evidence="1 2" key="1">
    <citation type="submission" date="2014-11" db="EMBL/GenBank/DDBJ databases">
        <authorList>
            <person name="Zhu J."/>
            <person name="Qi W."/>
            <person name="Song R."/>
        </authorList>
    </citation>
    <scope>NUCLEOTIDE SEQUENCE [LARGE SCALE GENOMIC DNA]</scope>
</reference>
<name>A0A0G4EZV1_VITBC</name>
<dbReference type="EMBL" id="CDMY01000350">
    <property type="protein sequence ID" value="CEM04359.1"/>
    <property type="molecule type" value="Genomic_DNA"/>
</dbReference>
<dbReference type="Proteomes" id="UP000041254">
    <property type="component" value="Unassembled WGS sequence"/>
</dbReference>
<accession>A0A0G4EZV1</accession>
<keyword evidence="2" id="KW-1185">Reference proteome</keyword>
<dbReference type="VEuPathDB" id="CryptoDB:Vbra_204"/>